<dbReference type="Proteomes" id="UP001352263">
    <property type="component" value="Unassembled WGS sequence"/>
</dbReference>
<organism evidence="1 2">
    <name type="scientific">Noviherbaspirillum album</name>
    <dbReference type="NCBI Taxonomy" id="3080276"/>
    <lineage>
        <taxon>Bacteria</taxon>
        <taxon>Pseudomonadati</taxon>
        <taxon>Pseudomonadota</taxon>
        <taxon>Betaproteobacteria</taxon>
        <taxon>Burkholderiales</taxon>
        <taxon>Oxalobacteraceae</taxon>
        <taxon>Noviherbaspirillum</taxon>
    </lineage>
</organism>
<gene>
    <name evidence="1" type="ORF">RY831_23265</name>
</gene>
<evidence type="ECO:0000313" key="1">
    <source>
        <dbReference type="EMBL" id="MEC4722093.1"/>
    </source>
</evidence>
<dbReference type="RefSeq" id="WP_326508773.1">
    <property type="nucleotide sequence ID" value="NZ_JAWIIV010000025.1"/>
</dbReference>
<comment type="caution">
    <text evidence="1">The sequence shown here is derived from an EMBL/GenBank/DDBJ whole genome shotgun (WGS) entry which is preliminary data.</text>
</comment>
<proteinExistence type="predicted"/>
<accession>A0ABU6JEK3</accession>
<sequence>MNTEQPDSPQPKSSFFYFTSLESFEKWYELLLALEQINQGQATLQARPD</sequence>
<dbReference type="EMBL" id="JAWIIV010000025">
    <property type="protein sequence ID" value="MEC4722093.1"/>
    <property type="molecule type" value="Genomic_DNA"/>
</dbReference>
<keyword evidence="2" id="KW-1185">Reference proteome</keyword>
<evidence type="ECO:0000313" key="2">
    <source>
        <dbReference type="Proteomes" id="UP001352263"/>
    </source>
</evidence>
<reference evidence="1 2" key="1">
    <citation type="submission" date="2023-10" db="EMBL/GenBank/DDBJ databases">
        <title>Noviherbaspirillum sp. CPCC 100848 genome assembly.</title>
        <authorList>
            <person name="Li X.Y."/>
            <person name="Fang X.M."/>
        </authorList>
    </citation>
    <scope>NUCLEOTIDE SEQUENCE [LARGE SCALE GENOMIC DNA]</scope>
    <source>
        <strain evidence="1 2">CPCC 100848</strain>
    </source>
</reference>
<name>A0ABU6JEK3_9BURK</name>
<protein>
    <submittedName>
        <fullName evidence="1">Uncharacterized protein</fullName>
    </submittedName>
</protein>